<evidence type="ECO:0000313" key="2">
    <source>
        <dbReference type="Proteomes" id="UP000799118"/>
    </source>
</evidence>
<protein>
    <recommendedName>
        <fullName evidence="3">DUF659 domain-containing protein</fullName>
    </recommendedName>
</protein>
<name>A0A6A4GHC1_9AGAR</name>
<gene>
    <name evidence="1" type="ORF">BT96DRAFT_752227</name>
</gene>
<dbReference type="AlphaFoldDB" id="A0A6A4GHC1"/>
<proteinExistence type="predicted"/>
<feature type="non-terminal residue" evidence="1">
    <location>
        <position position="1"/>
    </location>
</feature>
<accession>A0A6A4GHC1</accession>
<dbReference type="Proteomes" id="UP000799118">
    <property type="component" value="Unassembled WGS sequence"/>
</dbReference>
<dbReference type="EMBL" id="ML770067">
    <property type="protein sequence ID" value="KAE9384870.1"/>
    <property type="molecule type" value="Genomic_DNA"/>
</dbReference>
<keyword evidence="2" id="KW-1185">Reference proteome</keyword>
<organism evidence="1 2">
    <name type="scientific">Gymnopus androsaceus JB14</name>
    <dbReference type="NCBI Taxonomy" id="1447944"/>
    <lineage>
        <taxon>Eukaryota</taxon>
        <taxon>Fungi</taxon>
        <taxon>Dikarya</taxon>
        <taxon>Basidiomycota</taxon>
        <taxon>Agaricomycotina</taxon>
        <taxon>Agaricomycetes</taxon>
        <taxon>Agaricomycetidae</taxon>
        <taxon>Agaricales</taxon>
        <taxon>Marasmiineae</taxon>
        <taxon>Omphalotaceae</taxon>
        <taxon>Gymnopus</taxon>
    </lineage>
</organism>
<reference evidence="1" key="1">
    <citation type="journal article" date="2019" name="Environ. Microbiol.">
        <title>Fungal ecological strategies reflected in gene transcription - a case study of two litter decomposers.</title>
        <authorList>
            <person name="Barbi F."/>
            <person name="Kohler A."/>
            <person name="Barry K."/>
            <person name="Baskaran P."/>
            <person name="Daum C."/>
            <person name="Fauchery L."/>
            <person name="Ihrmark K."/>
            <person name="Kuo A."/>
            <person name="LaButti K."/>
            <person name="Lipzen A."/>
            <person name="Morin E."/>
            <person name="Grigoriev I.V."/>
            <person name="Henrissat B."/>
            <person name="Lindahl B."/>
            <person name="Martin F."/>
        </authorList>
    </citation>
    <scope>NUCLEOTIDE SEQUENCE</scope>
    <source>
        <strain evidence="1">JB14</strain>
    </source>
</reference>
<sequence length="53" mass="5607">KIISITCDNASANTVMVGKLANLLPAFPGLAAHVRCFAHTINLTAKGVLRPFE</sequence>
<evidence type="ECO:0000313" key="1">
    <source>
        <dbReference type="EMBL" id="KAE9384870.1"/>
    </source>
</evidence>
<feature type="non-terminal residue" evidence="1">
    <location>
        <position position="53"/>
    </location>
</feature>
<evidence type="ECO:0008006" key="3">
    <source>
        <dbReference type="Google" id="ProtNLM"/>
    </source>
</evidence>
<dbReference type="OrthoDB" id="2748837at2759"/>